<evidence type="ECO:0000313" key="1">
    <source>
        <dbReference type="EMBL" id="CAH3141839.1"/>
    </source>
</evidence>
<reference evidence="1 2" key="1">
    <citation type="submission" date="2022-05" db="EMBL/GenBank/DDBJ databases">
        <authorList>
            <consortium name="Genoscope - CEA"/>
            <person name="William W."/>
        </authorList>
    </citation>
    <scope>NUCLEOTIDE SEQUENCE [LARGE SCALE GENOMIC DNA]</scope>
</reference>
<sequence>EYYKTSKASFIEQHVELRPQTQKIDPNFINFKEKVTFTFFRIILCECGYILSDLREIESERQLFTALLLLLFASEQVKEKIMRFFDEHSPAVNAKAIKRRFTSHLVVGCYRKFGTVRES</sequence>
<keyword evidence="2" id="KW-1185">Reference proteome</keyword>
<feature type="non-terminal residue" evidence="1">
    <location>
        <position position="1"/>
    </location>
</feature>
<gene>
    <name evidence="1" type="ORF">PLOB_00042005</name>
</gene>
<comment type="caution">
    <text evidence="1">The sequence shown here is derived from an EMBL/GenBank/DDBJ whole genome shotgun (WGS) entry which is preliminary data.</text>
</comment>
<accession>A0ABN8PE37</accession>
<protein>
    <submittedName>
        <fullName evidence="1">Uncharacterized protein</fullName>
    </submittedName>
</protein>
<dbReference type="EMBL" id="CALNXK010000067">
    <property type="protein sequence ID" value="CAH3141839.1"/>
    <property type="molecule type" value="Genomic_DNA"/>
</dbReference>
<organism evidence="1 2">
    <name type="scientific">Porites lobata</name>
    <dbReference type="NCBI Taxonomy" id="104759"/>
    <lineage>
        <taxon>Eukaryota</taxon>
        <taxon>Metazoa</taxon>
        <taxon>Cnidaria</taxon>
        <taxon>Anthozoa</taxon>
        <taxon>Hexacorallia</taxon>
        <taxon>Scleractinia</taxon>
        <taxon>Fungiina</taxon>
        <taxon>Poritidae</taxon>
        <taxon>Porites</taxon>
    </lineage>
</organism>
<evidence type="ECO:0000313" key="2">
    <source>
        <dbReference type="Proteomes" id="UP001159405"/>
    </source>
</evidence>
<name>A0ABN8PE37_9CNID</name>
<proteinExistence type="predicted"/>
<dbReference type="Proteomes" id="UP001159405">
    <property type="component" value="Unassembled WGS sequence"/>
</dbReference>